<evidence type="ECO:0000313" key="3">
    <source>
        <dbReference type="Proteomes" id="UP000064967"/>
    </source>
</evidence>
<sequence length="82" mass="9091">MATVQMAEIVAATRSRLPPRGRDARQIPARARRRSRERSAIGQNAGTGNQTSWRLSFRRIVRPSTLATERPHRAMNVGAGVV</sequence>
<protein>
    <submittedName>
        <fullName evidence="2">Uncharacterized protein</fullName>
    </submittedName>
</protein>
<accession>A0A0K1Q6M4</accession>
<dbReference type="AlphaFoldDB" id="A0A0K1Q6M4"/>
<keyword evidence="3" id="KW-1185">Reference proteome</keyword>
<evidence type="ECO:0000313" key="2">
    <source>
        <dbReference type="EMBL" id="AKV01364.1"/>
    </source>
</evidence>
<gene>
    <name evidence="2" type="ORF">AKJ09_08027</name>
</gene>
<reference evidence="2 3" key="1">
    <citation type="submission" date="2015-08" db="EMBL/GenBank/DDBJ databases">
        <authorList>
            <person name="Babu N.S."/>
            <person name="Beckwith C.J."/>
            <person name="Beseler K.G."/>
            <person name="Brison A."/>
            <person name="Carone J.V."/>
            <person name="Caskin T.P."/>
            <person name="Diamond M."/>
            <person name="Durham M.E."/>
            <person name="Foxe J.M."/>
            <person name="Go M."/>
            <person name="Henderson B.A."/>
            <person name="Jones I.B."/>
            <person name="McGettigan J.A."/>
            <person name="Micheletti S.J."/>
            <person name="Nasrallah M.E."/>
            <person name="Ortiz D."/>
            <person name="Piller C.R."/>
            <person name="Privatt S.R."/>
            <person name="Schneider S.L."/>
            <person name="Sharp S."/>
            <person name="Smith T.C."/>
            <person name="Stanton J.D."/>
            <person name="Ullery H.E."/>
            <person name="Wilson R.J."/>
            <person name="Serrano M.G."/>
            <person name="Buck G."/>
            <person name="Lee V."/>
            <person name="Wang Y."/>
            <person name="Carvalho R."/>
            <person name="Voegtly L."/>
            <person name="Shi R."/>
            <person name="Duckworth R."/>
            <person name="Johnson A."/>
            <person name="Loviza R."/>
            <person name="Walstead R."/>
            <person name="Shah Z."/>
            <person name="Kiflezghi M."/>
            <person name="Wade K."/>
            <person name="Ball S.L."/>
            <person name="Bradley K.W."/>
            <person name="Asai D.J."/>
            <person name="Bowman C.A."/>
            <person name="Russell D.A."/>
            <person name="Pope W.H."/>
            <person name="Jacobs-Sera D."/>
            <person name="Hendrix R.W."/>
            <person name="Hatfull G.F."/>
        </authorList>
    </citation>
    <scope>NUCLEOTIDE SEQUENCE [LARGE SCALE GENOMIC DNA]</scope>
    <source>
        <strain evidence="2 3">DSM 27648</strain>
    </source>
</reference>
<organism evidence="2 3">
    <name type="scientific">Labilithrix luteola</name>
    <dbReference type="NCBI Taxonomy" id="1391654"/>
    <lineage>
        <taxon>Bacteria</taxon>
        <taxon>Pseudomonadati</taxon>
        <taxon>Myxococcota</taxon>
        <taxon>Polyangia</taxon>
        <taxon>Polyangiales</taxon>
        <taxon>Labilitrichaceae</taxon>
        <taxon>Labilithrix</taxon>
    </lineage>
</organism>
<proteinExistence type="predicted"/>
<dbReference type="STRING" id="1391654.AKJ09_08027"/>
<feature type="compositionally biased region" description="Polar residues" evidence="1">
    <location>
        <begin position="41"/>
        <end position="51"/>
    </location>
</feature>
<dbReference type="KEGG" id="llu:AKJ09_08027"/>
<dbReference type="Proteomes" id="UP000064967">
    <property type="component" value="Chromosome"/>
</dbReference>
<evidence type="ECO:0000256" key="1">
    <source>
        <dbReference type="SAM" id="MobiDB-lite"/>
    </source>
</evidence>
<name>A0A0K1Q6M4_9BACT</name>
<feature type="region of interest" description="Disordered" evidence="1">
    <location>
        <begin position="12"/>
        <end position="51"/>
    </location>
</feature>
<dbReference type="EMBL" id="CP012333">
    <property type="protein sequence ID" value="AKV01364.1"/>
    <property type="molecule type" value="Genomic_DNA"/>
</dbReference>